<dbReference type="PANTHER" id="PTHR46830:SF2">
    <property type="entry name" value="ALPHA-1,4-N-ACETYLGLUCOSAMINYLTRANSFERASE"/>
    <property type="match status" value="1"/>
</dbReference>
<dbReference type="InterPro" id="IPR029044">
    <property type="entry name" value="Nucleotide-diphossugar_trans"/>
</dbReference>
<protein>
    <recommendedName>
        <fullName evidence="4">Glycosyltransferase</fullName>
    </recommendedName>
</protein>
<keyword evidence="1" id="KW-0732">Signal</keyword>
<organism evidence="2 3">
    <name type="scientific">Hypsibius exemplaris</name>
    <name type="common">Freshwater tardigrade</name>
    <dbReference type="NCBI Taxonomy" id="2072580"/>
    <lineage>
        <taxon>Eukaryota</taxon>
        <taxon>Metazoa</taxon>
        <taxon>Ecdysozoa</taxon>
        <taxon>Tardigrada</taxon>
        <taxon>Eutardigrada</taxon>
        <taxon>Parachela</taxon>
        <taxon>Hypsibioidea</taxon>
        <taxon>Hypsibiidae</taxon>
        <taxon>Hypsibius</taxon>
    </lineage>
</organism>
<proteinExistence type="predicted"/>
<dbReference type="Proteomes" id="UP000192578">
    <property type="component" value="Unassembled WGS sequence"/>
</dbReference>
<dbReference type="AlphaFoldDB" id="A0A1W0W8N6"/>
<dbReference type="OrthoDB" id="409543at2759"/>
<dbReference type="Gene3D" id="3.90.550.20">
    <property type="match status" value="1"/>
</dbReference>
<feature type="chain" id="PRO_5012167286" description="Glycosyltransferase" evidence="1">
    <location>
        <begin position="24"/>
        <end position="326"/>
    </location>
</feature>
<dbReference type="PANTHER" id="PTHR46830">
    <property type="entry name" value="TRANSFERASE, PUTATIVE-RELATED"/>
    <property type="match status" value="1"/>
</dbReference>
<evidence type="ECO:0000313" key="3">
    <source>
        <dbReference type="Proteomes" id="UP000192578"/>
    </source>
</evidence>
<comment type="caution">
    <text evidence="2">The sequence shown here is derived from an EMBL/GenBank/DDBJ whole genome shotgun (WGS) entry which is preliminary data.</text>
</comment>
<dbReference type="SUPFAM" id="SSF53448">
    <property type="entry name" value="Nucleotide-diphospho-sugar transferases"/>
    <property type="match status" value="1"/>
</dbReference>
<sequence>MKKLLRYLPIVFSLVLFCWFVQEILKPLSPDVAVDGVNVEPEQQPTAVAKDKPPLELILHYIKFKLDGADGINIRFLDYLSILSAVQRLKPDKIFVHADEEPQGTYWNELKSRGWVKYVYRKKVINVSGREGTLKNIWHIADKARVDILLEYGGLAVDFDVYFVRGERIRQIMQNHKAIACYEHKIAYNSGLFGASKGSRLLYAWHHSYDVIYRGNDWTFNSGDLLKFLSEIFPEEVYVVDHVCNNPFAWDIENFFLKTGHHHWTDSVAIHTYHRLHKGGLFDTEMADADGLKKSWPSDFRDILLTIYENRTLPEPDPMFSDRIAL</sequence>
<reference evidence="3" key="1">
    <citation type="submission" date="2017-01" db="EMBL/GenBank/DDBJ databases">
        <title>Comparative genomics of anhydrobiosis in the tardigrade Hypsibius dujardini.</title>
        <authorList>
            <person name="Yoshida Y."/>
            <person name="Koutsovoulos G."/>
            <person name="Laetsch D."/>
            <person name="Stevens L."/>
            <person name="Kumar S."/>
            <person name="Horikawa D."/>
            <person name="Ishino K."/>
            <person name="Komine S."/>
            <person name="Tomita M."/>
            <person name="Blaxter M."/>
            <person name="Arakawa K."/>
        </authorList>
    </citation>
    <scope>NUCLEOTIDE SEQUENCE [LARGE SCALE GENOMIC DNA]</scope>
    <source>
        <strain evidence="3">Z151</strain>
    </source>
</reference>
<evidence type="ECO:0000313" key="2">
    <source>
        <dbReference type="EMBL" id="OQV11571.1"/>
    </source>
</evidence>
<evidence type="ECO:0008006" key="4">
    <source>
        <dbReference type="Google" id="ProtNLM"/>
    </source>
</evidence>
<evidence type="ECO:0000256" key="1">
    <source>
        <dbReference type="SAM" id="SignalP"/>
    </source>
</evidence>
<gene>
    <name evidence="2" type="ORF">BV898_14147</name>
</gene>
<feature type="signal peptide" evidence="1">
    <location>
        <begin position="1"/>
        <end position="23"/>
    </location>
</feature>
<keyword evidence="3" id="KW-1185">Reference proteome</keyword>
<accession>A0A1W0W8N6</accession>
<dbReference type="EMBL" id="MTYJ01000168">
    <property type="protein sequence ID" value="OQV11571.1"/>
    <property type="molecule type" value="Genomic_DNA"/>
</dbReference>
<name>A0A1W0W8N6_HYPEX</name>